<feature type="transmembrane region" description="Helical" evidence="1">
    <location>
        <begin position="51"/>
        <end position="67"/>
    </location>
</feature>
<accession>A0ABV2RDJ0</accession>
<organism evidence="2 3">
    <name type="scientific">Brevundimonas faecalis</name>
    <dbReference type="NCBI Taxonomy" id="947378"/>
    <lineage>
        <taxon>Bacteria</taxon>
        <taxon>Pseudomonadati</taxon>
        <taxon>Pseudomonadota</taxon>
        <taxon>Alphaproteobacteria</taxon>
        <taxon>Caulobacterales</taxon>
        <taxon>Caulobacteraceae</taxon>
        <taxon>Brevundimonas</taxon>
    </lineage>
</organism>
<proteinExistence type="predicted"/>
<evidence type="ECO:0000256" key="1">
    <source>
        <dbReference type="SAM" id="Phobius"/>
    </source>
</evidence>
<reference evidence="2 3" key="1">
    <citation type="submission" date="2024-06" db="EMBL/GenBank/DDBJ databases">
        <title>Sorghum-associated microbial communities from plants grown in Nebraska, USA.</title>
        <authorList>
            <person name="Schachtman D."/>
        </authorList>
    </citation>
    <scope>NUCLEOTIDE SEQUENCE [LARGE SCALE GENOMIC DNA]</scope>
    <source>
        <strain evidence="2 3">2814</strain>
    </source>
</reference>
<gene>
    <name evidence="2" type="ORF">ABIE19_002442</name>
</gene>
<name>A0ABV2RDJ0_9CAUL</name>
<keyword evidence="3" id="KW-1185">Reference proteome</keyword>
<evidence type="ECO:0000313" key="3">
    <source>
        <dbReference type="Proteomes" id="UP001549313"/>
    </source>
</evidence>
<keyword evidence="1" id="KW-1133">Transmembrane helix</keyword>
<dbReference type="Proteomes" id="UP001549313">
    <property type="component" value="Unassembled WGS sequence"/>
</dbReference>
<protein>
    <submittedName>
        <fullName evidence="2">Uncharacterized protein</fullName>
    </submittedName>
</protein>
<dbReference type="EMBL" id="JBEPTF010000003">
    <property type="protein sequence ID" value="MET4684505.1"/>
    <property type="molecule type" value="Genomic_DNA"/>
</dbReference>
<keyword evidence="1" id="KW-0812">Transmembrane</keyword>
<evidence type="ECO:0000313" key="2">
    <source>
        <dbReference type="EMBL" id="MET4684505.1"/>
    </source>
</evidence>
<keyword evidence="1" id="KW-0472">Membrane</keyword>
<comment type="caution">
    <text evidence="2">The sequence shown here is derived from an EMBL/GenBank/DDBJ whole genome shotgun (WGS) entry which is preliminary data.</text>
</comment>
<sequence>MTIEGGMKSRTRWLALTASPLFAVMAVLSAFDPHPMALCSSSPGMLPGDGMTLMYGLMSLFHLPVWLDPAGRG</sequence>
<feature type="transmembrane region" description="Helical" evidence="1">
    <location>
        <begin position="12"/>
        <end position="31"/>
    </location>
</feature>